<proteinExistence type="predicted"/>
<evidence type="ECO:0000313" key="2">
    <source>
        <dbReference type="EMBL" id="MDO4842816.1"/>
    </source>
</evidence>
<comment type="caution">
    <text evidence="2">The sequence shown here is derived from an EMBL/GenBank/DDBJ whole genome shotgun (WGS) entry which is preliminary data.</text>
</comment>
<accession>A0AA43UAQ5</accession>
<gene>
    <name evidence="2" type="ORF">Q3982_09095</name>
</gene>
<organism evidence="2 3">
    <name type="scientific">Phoenicibacter congonensis</name>
    <dbReference type="NCBI Taxonomy" id="1944646"/>
    <lineage>
        <taxon>Bacteria</taxon>
        <taxon>Bacillati</taxon>
        <taxon>Actinomycetota</taxon>
        <taxon>Coriobacteriia</taxon>
        <taxon>Eggerthellales</taxon>
        <taxon>Eggerthellaceae</taxon>
        <taxon>Phoenicibacter</taxon>
    </lineage>
</organism>
<evidence type="ECO:0000313" key="3">
    <source>
        <dbReference type="Proteomes" id="UP001168575"/>
    </source>
</evidence>
<feature type="non-terminal residue" evidence="2">
    <location>
        <position position="1"/>
    </location>
</feature>
<protein>
    <submittedName>
        <fullName evidence="2">Uncharacterized protein</fullName>
    </submittedName>
</protein>
<name>A0AA43UAQ5_9ACTN</name>
<dbReference type="Proteomes" id="UP001168575">
    <property type="component" value="Unassembled WGS sequence"/>
</dbReference>
<dbReference type="EMBL" id="JAUMVS010000322">
    <property type="protein sequence ID" value="MDO4842816.1"/>
    <property type="molecule type" value="Genomic_DNA"/>
</dbReference>
<keyword evidence="3" id="KW-1185">Reference proteome</keyword>
<sequence>EVKAEMAELNRIRYWTRKVIPDALPRVSDGRVSVEDAMETAVNRKELEEITEETEQRVTRQQSEHGKNQKNQSPKDKLI</sequence>
<dbReference type="AlphaFoldDB" id="A0AA43UAQ5"/>
<feature type="region of interest" description="Disordered" evidence="1">
    <location>
        <begin position="43"/>
        <end position="79"/>
    </location>
</feature>
<reference evidence="2" key="1">
    <citation type="submission" date="2023-07" db="EMBL/GenBank/DDBJ databases">
        <title>Between Cages and Wild: Unraveling the Impact of Captivity on Animal Microbiomes and Antimicrobial Resistance.</title>
        <authorList>
            <person name="Schmartz G.P."/>
            <person name="Rehner J."/>
            <person name="Schuff M.J."/>
            <person name="Becker S.L."/>
            <person name="Kravczyk M."/>
            <person name="Gurevich A."/>
            <person name="Francke R."/>
            <person name="Mueller R."/>
            <person name="Keller V."/>
            <person name="Keller A."/>
        </authorList>
    </citation>
    <scope>NUCLEOTIDE SEQUENCE</scope>
    <source>
        <strain evidence="2">S12M_St_49</strain>
    </source>
</reference>
<evidence type="ECO:0000256" key="1">
    <source>
        <dbReference type="SAM" id="MobiDB-lite"/>
    </source>
</evidence>